<accession>A0A2V3USB5</accession>
<dbReference type="InterPro" id="IPR036280">
    <property type="entry name" value="Multihaem_cyt_sf"/>
</dbReference>
<sequence length="242" mass="26799">MNGARLLYGIYALVLAMLVVIVPLTTHSAGSRAIAGWTALIEPGPLSPAHASLRRNCETCHTPHQGVEAQKCITCHIQTDFGTKASTRFHAKAKECTSCHVEHDGGASLARMDHEALLDPDLWRGPLRTRDVRISKTHAETTDALNCISCHAARDRHQGSFGKDCQDCHTLVDWKIDAFRHPSVNSGQCAECHKAPPSHFMMHFEMVSQRVARERAPVNQCAACHTTDSWNNIRNLGLYDHH</sequence>
<keyword evidence="3" id="KW-1185">Reference proteome</keyword>
<evidence type="ECO:0000313" key="2">
    <source>
        <dbReference type="EMBL" id="PXW68297.1"/>
    </source>
</evidence>
<keyword evidence="1" id="KW-0812">Transmembrane</keyword>
<feature type="transmembrane region" description="Helical" evidence="1">
    <location>
        <begin position="6"/>
        <end position="24"/>
    </location>
</feature>
<evidence type="ECO:0000313" key="3">
    <source>
        <dbReference type="Proteomes" id="UP000248014"/>
    </source>
</evidence>
<name>A0A2V3USB5_9SPHN</name>
<reference evidence="2 3" key="1">
    <citation type="submission" date="2018-05" db="EMBL/GenBank/DDBJ databases">
        <title>Genomic Encyclopedia of Type Strains, Phase IV (KMG-IV): sequencing the most valuable type-strain genomes for metagenomic binning, comparative biology and taxonomic classification.</title>
        <authorList>
            <person name="Goeker M."/>
        </authorList>
    </citation>
    <scope>NUCLEOTIDE SEQUENCE [LARGE SCALE GENOMIC DNA]</scope>
    <source>
        <strain evidence="2 3">DSM 3183</strain>
    </source>
</reference>
<evidence type="ECO:0000256" key="1">
    <source>
        <dbReference type="SAM" id="Phobius"/>
    </source>
</evidence>
<protein>
    <submittedName>
        <fullName evidence="2">Uncharacterized protein</fullName>
    </submittedName>
</protein>
<dbReference type="AlphaFoldDB" id="A0A2V3USB5"/>
<keyword evidence="1" id="KW-1133">Transmembrane helix</keyword>
<dbReference type="OrthoDB" id="7387371at2"/>
<dbReference type="EMBL" id="QJJM01000018">
    <property type="protein sequence ID" value="PXW68297.1"/>
    <property type="molecule type" value="Genomic_DNA"/>
</dbReference>
<gene>
    <name evidence="2" type="ORF">C7451_11820</name>
</gene>
<dbReference type="Gene3D" id="3.90.10.10">
    <property type="entry name" value="Cytochrome C3"/>
    <property type="match status" value="2"/>
</dbReference>
<keyword evidence="1" id="KW-0472">Membrane</keyword>
<dbReference type="Proteomes" id="UP000248014">
    <property type="component" value="Unassembled WGS sequence"/>
</dbReference>
<organism evidence="2 3">
    <name type="scientific">Blastomonas natatoria</name>
    <dbReference type="NCBI Taxonomy" id="34015"/>
    <lineage>
        <taxon>Bacteria</taxon>
        <taxon>Pseudomonadati</taxon>
        <taxon>Pseudomonadota</taxon>
        <taxon>Alphaproteobacteria</taxon>
        <taxon>Sphingomonadales</taxon>
        <taxon>Sphingomonadaceae</taxon>
        <taxon>Blastomonas</taxon>
    </lineage>
</organism>
<dbReference type="SUPFAM" id="SSF48695">
    <property type="entry name" value="Multiheme cytochromes"/>
    <property type="match status" value="1"/>
</dbReference>
<proteinExistence type="predicted"/>
<comment type="caution">
    <text evidence="2">The sequence shown here is derived from an EMBL/GenBank/DDBJ whole genome shotgun (WGS) entry which is preliminary data.</text>
</comment>